<dbReference type="AlphaFoldDB" id="A0AAN8PXF5"/>
<dbReference type="Proteomes" id="UP001372834">
    <property type="component" value="Unassembled WGS sequence"/>
</dbReference>
<organism evidence="1 2">
    <name type="scientific">Polyplax serrata</name>
    <name type="common">Common mouse louse</name>
    <dbReference type="NCBI Taxonomy" id="468196"/>
    <lineage>
        <taxon>Eukaryota</taxon>
        <taxon>Metazoa</taxon>
        <taxon>Ecdysozoa</taxon>
        <taxon>Arthropoda</taxon>
        <taxon>Hexapoda</taxon>
        <taxon>Insecta</taxon>
        <taxon>Pterygota</taxon>
        <taxon>Neoptera</taxon>
        <taxon>Paraneoptera</taxon>
        <taxon>Psocodea</taxon>
        <taxon>Troctomorpha</taxon>
        <taxon>Phthiraptera</taxon>
        <taxon>Anoplura</taxon>
        <taxon>Polyplacidae</taxon>
        <taxon>Polyplax</taxon>
    </lineage>
</organism>
<sequence>MFYLNALGDLSCGGAPSWFSKSIGEEDICTKVLLRSCLSVGSTKDDLSKEPPLHST</sequence>
<name>A0AAN8PXF5_POLSC</name>
<proteinExistence type="predicted"/>
<reference evidence="1 2" key="1">
    <citation type="submission" date="2023-10" db="EMBL/GenBank/DDBJ databases">
        <title>Genomes of two closely related lineages of the louse Polyplax serrata with different host specificities.</title>
        <authorList>
            <person name="Martinu J."/>
            <person name="Tarabai H."/>
            <person name="Stefka J."/>
            <person name="Hypsa V."/>
        </authorList>
    </citation>
    <scope>NUCLEOTIDE SEQUENCE [LARGE SCALE GENOMIC DNA]</scope>
    <source>
        <strain evidence="1">HR10_N</strain>
    </source>
</reference>
<evidence type="ECO:0000313" key="2">
    <source>
        <dbReference type="Proteomes" id="UP001372834"/>
    </source>
</evidence>
<accession>A0AAN8PXF5</accession>
<comment type="caution">
    <text evidence="1">The sequence shown here is derived from an EMBL/GenBank/DDBJ whole genome shotgun (WGS) entry which is preliminary data.</text>
</comment>
<dbReference type="EMBL" id="JAWJWE010000037">
    <property type="protein sequence ID" value="KAK6625431.1"/>
    <property type="molecule type" value="Genomic_DNA"/>
</dbReference>
<evidence type="ECO:0000313" key="1">
    <source>
        <dbReference type="EMBL" id="KAK6625431.1"/>
    </source>
</evidence>
<protein>
    <submittedName>
        <fullName evidence="1">Uncharacterized protein</fullName>
    </submittedName>
</protein>
<gene>
    <name evidence="1" type="ORF">RUM43_005729</name>
</gene>